<dbReference type="AlphaFoldDB" id="A0ABC8RH11"/>
<evidence type="ECO:0000313" key="3">
    <source>
        <dbReference type="Proteomes" id="UP001642360"/>
    </source>
</evidence>
<evidence type="ECO:0000313" key="2">
    <source>
        <dbReference type="EMBL" id="CAK9142329.1"/>
    </source>
</evidence>
<sequence>MAVHASYTLHWLSKVPEEVQDKDSTAWNKGRIYYTRASNEVANADAAQFAKDMDNFLNFRAKEIVVGGMLLVMIFIQDGFHRSQSTGDFLYDELGSSLMDMAHEVSSDII</sequence>
<dbReference type="InterPro" id="IPR005299">
    <property type="entry name" value="MeTrfase_7"/>
</dbReference>
<proteinExistence type="inferred from homology"/>
<accession>A0ABC8RH11</accession>
<name>A0ABC8RH11_9AQUA</name>
<evidence type="ECO:0000256" key="1">
    <source>
        <dbReference type="ARBA" id="ARBA00007967"/>
    </source>
</evidence>
<protein>
    <submittedName>
        <fullName evidence="2">Uncharacterized protein</fullName>
    </submittedName>
</protein>
<dbReference type="SUPFAM" id="SSF53335">
    <property type="entry name" value="S-adenosyl-L-methionine-dependent methyltransferases"/>
    <property type="match status" value="1"/>
</dbReference>
<dbReference type="EMBL" id="CAUOFW020001223">
    <property type="protein sequence ID" value="CAK9142329.1"/>
    <property type="molecule type" value="Genomic_DNA"/>
</dbReference>
<dbReference type="PANTHER" id="PTHR31009">
    <property type="entry name" value="S-ADENOSYL-L-METHIONINE:CARBOXYL METHYLTRANSFERASE FAMILY PROTEIN"/>
    <property type="match status" value="1"/>
</dbReference>
<organism evidence="2 3">
    <name type="scientific">Ilex paraguariensis</name>
    <name type="common">yerba mate</name>
    <dbReference type="NCBI Taxonomy" id="185542"/>
    <lineage>
        <taxon>Eukaryota</taxon>
        <taxon>Viridiplantae</taxon>
        <taxon>Streptophyta</taxon>
        <taxon>Embryophyta</taxon>
        <taxon>Tracheophyta</taxon>
        <taxon>Spermatophyta</taxon>
        <taxon>Magnoliopsida</taxon>
        <taxon>eudicotyledons</taxon>
        <taxon>Gunneridae</taxon>
        <taxon>Pentapetalae</taxon>
        <taxon>asterids</taxon>
        <taxon>campanulids</taxon>
        <taxon>Aquifoliales</taxon>
        <taxon>Aquifoliaceae</taxon>
        <taxon>Ilex</taxon>
    </lineage>
</organism>
<comment type="similarity">
    <text evidence="1">Belongs to the methyltransferase superfamily. Type-7 methyltransferase family.</text>
</comment>
<dbReference type="Gene3D" id="3.40.50.150">
    <property type="entry name" value="Vaccinia Virus protein VP39"/>
    <property type="match status" value="1"/>
</dbReference>
<dbReference type="InterPro" id="IPR029063">
    <property type="entry name" value="SAM-dependent_MTases_sf"/>
</dbReference>
<dbReference type="Proteomes" id="UP001642360">
    <property type="component" value="Unassembled WGS sequence"/>
</dbReference>
<comment type="caution">
    <text evidence="2">The sequence shown here is derived from an EMBL/GenBank/DDBJ whole genome shotgun (WGS) entry which is preliminary data.</text>
</comment>
<dbReference type="Pfam" id="PF03492">
    <property type="entry name" value="Methyltransf_7"/>
    <property type="match status" value="1"/>
</dbReference>
<keyword evidence="3" id="KW-1185">Reference proteome</keyword>
<gene>
    <name evidence="2" type="ORF">ILEXP_LOCUS10012</name>
</gene>
<reference evidence="2 3" key="1">
    <citation type="submission" date="2024-02" db="EMBL/GenBank/DDBJ databases">
        <authorList>
            <person name="Vignale AGUSTIN F."/>
            <person name="Sosa J E."/>
            <person name="Modenutti C."/>
        </authorList>
    </citation>
    <scope>NUCLEOTIDE SEQUENCE [LARGE SCALE GENOMIC DNA]</scope>
</reference>